<gene>
    <name evidence="2" type="ORF">R1sor_025708</name>
</gene>
<dbReference type="EMBL" id="JBJQOH010000008">
    <property type="protein sequence ID" value="KAL3675760.1"/>
    <property type="molecule type" value="Genomic_DNA"/>
</dbReference>
<feature type="region of interest" description="Disordered" evidence="1">
    <location>
        <begin position="252"/>
        <end position="279"/>
    </location>
</feature>
<protein>
    <submittedName>
        <fullName evidence="2">Uncharacterized protein</fullName>
    </submittedName>
</protein>
<comment type="caution">
    <text evidence="2">The sequence shown here is derived from an EMBL/GenBank/DDBJ whole genome shotgun (WGS) entry which is preliminary data.</text>
</comment>
<sequence>MSSIDLGKLDDIDETYMETRKWKAEVMKEVSTTYAKIPDRGEPQPENEVVVEHILDFDAQMRIQARKRHLEDCGVVFCKVDLSPSRDNFLQRVYKEVDNTAAVQAVHVKVLAPRHYPVLMGSNEDRDTVLAGGPYYMRRRMVYTVPWEPGFDMKKILSKQLACWLDLLERGHFEHICPKVKKNDANAQEKDNQGPDDGFQFVGGCPMVQVQMQTKDPLPPQPTLNPDPAGAPNLYAVLEVEDDKELPTIQTPTEAANNQTGDPRPTAADNTRGASAPSDLIDTHKSAEEEVKVLDPNLLDLNALPANQGAGASPNVQEWMSKKDKMKARKKEARKKKVENLLTGKGSSAATTDLEQIREEVSSSDEEGPHRIKCWEQSKGQNLKALALQELKAGEIQKLEEDDRSHGLKRLEGRRVDQTRSDRAYLSIGGGWVANINFIEQDGQEAVSDHIPVTISCQWAQVGSKKKNKRISYLKLDPESLKCRVRRPIARRAWKEGWRMSLDPILAWDLAWGKMMEVFKEFRRHDREKISRLKRKQEELELMRLKITQEGGTEEAEWYSKLEKEVHALEMLE</sequence>
<evidence type="ECO:0000256" key="1">
    <source>
        <dbReference type="SAM" id="MobiDB-lite"/>
    </source>
</evidence>
<evidence type="ECO:0000313" key="2">
    <source>
        <dbReference type="EMBL" id="KAL3675760.1"/>
    </source>
</evidence>
<proteinExistence type="predicted"/>
<reference evidence="2 3" key="1">
    <citation type="submission" date="2024-09" db="EMBL/GenBank/DDBJ databases">
        <title>Chromosome-scale assembly of Riccia sorocarpa.</title>
        <authorList>
            <person name="Paukszto L."/>
        </authorList>
    </citation>
    <scope>NUCLEOTIDE SEQUENCE [LARGE SCALE GENOMIC DNA]</scope>
    <source>
        <strain evidence="2">LP-2024</strain>
        <tissue evidence="2">Aerial parts of the thallus</tissue>
    </source>
</reference>
<name>A0ABD3GCL1_9MARC</name>
<dbReference type="AlphaFoldDB" id="A0ABD3GCL1"/>
<evidence type="ECO:0000313" key="3">
    <source>
        <dbReference type="Proteomes" id="UP001633002"/>
    </source>
</evidence>
<organism evidence="2 3">
    <name type="scientific">Riccia sorocarpa</name>
    <dbReference type="NCBI Taxonomy" id="122646"/>
    <lineage>
        <taxon>Eukaryota</taxon>
        <taxon>Viridiplantae</taxon>
        <taxon>Streptophyta</taxon>
        <taxon>Embryophyta</taxon>
        <taxon>Marchantiophyta</taxon>
        <taxon>Marchantiopsida</taxon>
        <taxon>Marchantiidae</taxon>
        <taxon>Marchantiales</taxon>
        <taxon>Ricciaceae</taxon>
        <taxon>Riccia</taxon>
    </lineage>
</organism>
<accession>A0ABD3GCL1</accession>
<keyword evidence="3" id="KW-1185">Reference proteome</keyword>
<dbReference type="Proteomes" id="UP001633002">
    <property type="component" value="Unassembled WGS sequence"/>
</dbReference>
<feature type="compositionally biased region" description="Polar residues" evidence="1">
    <location>
        <begin position="252"/>
        <end position="261"/>
    </location>
</feature>